<dbReference type="Proteomes" id="UP000190023">
    <property type="component" value="Unassembled WGS sequence"/>
</dbReference>
<evidence type="ECO:0000313" key="2">
    <source>
        <dbReference type="Proteomes" id="UP000190023"/>
    </source>
</evidence>
<keyword evidence="2" id="KW-1185">Reference proteome</keyword>
<protein>
    <submittedName>
        <fullName evidence="1">Conjugal transfer protein TraL</fullName>
    </submittedName>
</protein>
<organism evidence="1 2">
    <name type="scientific">[Haemophilus] felis</name>
    <dbReference type="NCBI Taxonomy" id="123822"/>
    <lineage>
        <taxon>Bacteria</taxon>
        <taxon>Pseudomonadati</taxon>
        <taxon>Pseudomonadota</taxon>
        <taxon>Gammaproteobacteria</taxon>
        <taxon>Pasteurellales</taxon>
        <taxon>Pasteurellaceae</taxon>
    </lineage>
</organism>
<gene>
    <name evidence="1" type="ORF">B0188_08570</name>
</gene>
<name>A0A1T0AWY6_9PAST</name>
<dbReference type="Gene3D" id="3.40.50.300">
    <property type="entry name" value="P-loop containing nucleotide triphosphate hydrolases"/>
    <property type="match status" value="1"/>
</dbReference>
<dbReference type="SUPFAM" id="SSF52540">
    <property type="entry name" value="P-loop containing nucleoside triphosphate hydrolases"/>
    <property type="match status" value="1"/>
</dbReference>
<sequence>MKTNSVNIVLQGKGGVGKSFLSSMLAQYFLDYKKIKLNGADTDPVNSSFANIKKIGAVPLEILKDGAIIQSKFDAIFEAIINEQKTTFVIDNGASTFVPMMKYINDNDIISLFDDLKRPVYIHTVIVGGQSQADTLQGLVSLYELLDNAKNVKLVIWLNEFQGAVNIPEEIKDLVSDKTAGIITIINRNSDAFNDDLEKLTKARLTNDEAQKSSEFGLMSKNRIKKVFNEVYEQLDQLYDVEPKSESNE</sequence>
<dbReference type="STRING" id="123822.B0188_08570"/>
<evidence type="ECO:0000313" key="1">
    <source>
        <dbReference type="EMBL" id="OOS02470.1"/>
    </source>
</evidence>
<proteinExistence type="predicted"/>
<accession>A0A1T0AWY6</accession>
<reference evidence="1 2" key="1">
    <citation type="submission" date="2017-02" db="EMBL/GenBank/DDBJ databases">
        <title>Draft genome sequence of Haemophilus felis CCUG 31170 type strain.</title>
        <authorList>
            <person name="Engstrom-Jakobsson H."/>
            <person name="Salva-Serra F."/>
            <person name="Thorell K."/>
            <person name="Gonzales-Siles L."/>
            <person name="Karlsson R."/>
            <person name="Boulund F."/>
            <person name="Engstrand L."/>
            <person name="Kristiansson E."/>
            <person name="Moore E."/>
        </authorList>
    </citation>
    <scope>NUCLEOTIDE SEQUENCE [LARGE SCALE GENOMIC DNA]</scope>
    <source>
        <strain evidence="1 2">CCUG 31170</strain>
    </source>
</reference>
<dbReference type="InterPro" id="IPR027417">
    <property type="entry name" value="P-loop_NTPase"/>
</dbReference>
<dbReference type="AlphaFoldDB" id="A0A1T0AWY6"/>
<dbReference type="OrthoDB" id="69313at2"/>
<dbReference type="EMBL" id="MUYB01000036">
    <property type="protein sequence ID" value="OOS02470.1"/>
    <property type="molecule type" value="Genomic_DNA"/>
</dbReference>
<comment type="caution">
    <text evidence="1">The sequence shown here is derived from an EMBL/GenBank/DDBJ whole genome shotgun (WGS) entry which is preliminary data.</text>
</comment>